<feature type="compositionally biased region" description="Gly residues" evidence="1">
    <location>
        <begin position="124"/>
        <end position="136"/>
    </location>
</feature>
<proteinExistence type="predicted"/>
<feature type="compositionally biased region" description="Gly residues" evidence="1">
    <location>
        <begin position="94"/>
        <end position="116"/>
    </location>
</feature>
<keyword evidence="3" id="KW-1185">Reference proteome</keyword>
<gene>
    <name evidence="2" type="ORF">OCTVUL_1B014771</name>
</gene>
<sequence>MMSYCSYRVITVYCYVAKPILERLDQRRNCCAFDPFEGFITGLRKSENLHQIFKSEAQLVYLQQRKDTAKYTQSLGGNVCYVTLVLSSSSSSSSGGGGGGSCGGGGGGGGGSGGGVTSSRSSSDGGGGGGGGDDCG</sequence>
<reference evidence="2" key="1">
    <citation type="submission" date="2023-08" db="EMBL/GenBank/DDBJ databases">
        <authorList>
            <person name="Alioto T."/>
            <person name="Alioto T."/>
            <person name="Gomez Garrido J."/>
        </authorList>
    </citation>
    <scope>NUCLEOTIDE SEQUENCE</scope>
</reference>
<organism evidence="2 3">
    <name type="scientific">Octopus vulgaris</name>
    <name type="common">Common octopus</name>
    <dbReference type="NCBI Taxonomy" id="6645"/>
    <lineage>
        <taxon>Eukaryota</taxon>
        <taxon>Metazoa</taxon>
        <taxon>Spiralia</taxon>
        <taxon>Lophotrochozoa</taxon>
        <taxon>Mollusca</taxon>
        <taxon>Cephalopoda</taxon>
        <taxon>Coleoidea</taxon>
        <taxon>Octopodiformes</taxon>
        <taxon>Octopoda</taxon>
        <taxon>Incirrata</taxon>
        <taxon>Octopodidae</taxon>
        <taxon>Octopus</taxon>
    </lineage>
</organism>
<dbReference type="Proteomes" id="UP001162480">
    <property type="component" value="Chromosome 1"/>
</dbReference>
<feature type="region of interest" description="Disordered" evidence="1">
    <location>
        <begin position="88"/>
        <end position="136"/>
    </location>
</feature>
<dbReference type="EMBL" id="OX597814">
    <property type="protein sequence ID" value="CAI9715576.1"/>
    <property type="molecule type" value="Genomic_DNA"/>
</dbReference>
<protein>
    <submittedName>
        <fullName evidence="2">Uncharacterized protein</fullName>
    </submittedName>
</protein>
<accession>A0AA36AGA0</accession>
<name>A0AA36AGA0_OCTVU</name>
<dbReference type="AlphaFoldDB" id="A0AA36AGA0"/>
<evidence type="ECO:0000313" key="2">
    <source>
        <dbReference type="EMBL" id="CAI9715576.1"/>
    </source>
</evidence>
<evidence type="ECO:0000256" key="1">
    <source>
        <dbReference type="SAM" id="MobiDB-lite"/>
    </source>
</evidence>
<evidence type="ECO:0000313" key="3">
    <source>
        <dbReference type="Proteomes" id="UP001162480"/>
    </source>
</evidence>